<name>A0A1Y1IG48_KLENI</name>
<dbReference type="InterPro" id="IPR002048">
    <property type="entry name" value="EF_hand_dom"/>
</dbReference>
<evidence type="ECO:0000313" key="4">
    <source>
        <dbReference type="EMBL" id="GAQ89825.1"/>
    </source>
</evidence>
<proteinExistence type="predicted"/>
<evidence type="ECO:0000313" key="5">
    <source>
        <dbReference type="Proteomes" id="UP000054558"/>
    </source>
</evidence>
<gene>
    <name evidence="4" type="ORF">KFL_005660090</name>
</gene>
<dbReference type="GO" id="GO:0005509">
    <property type="term" value="F:calcium ion binding"/>
    <property type="evidence" value="ECO:0007669"/>
    <property type="project" value="InterPro"/>
</dbReference>
<organism evidence="4 5">
    <name type="scientific">Klebsormidium nitens</name>
    <name type="common">Green alga</name>
    <name type="synonym">Ulothrix nitens</name>
    <dbReference type="NCBI Taxonomy" id="105231"/>
    <lineage>
        <taxon>Eukaryota</taxon>
        <taxon>Viridiplantae</taxon>
        <taxon>Streptophyta</taxon>
        <taxon>Klebsormidiophyceae</taxon>
        <taxon>Klebsormidiales</taxon>
        <taxon>Klebsormidiaceae</taxon>
        <taxon>Klebsormidium</taxon>
    </lineage>
</organism>
<evidence type="ECO:0000256" key="2">
    <source>
        <dbReference type="SAM" id="MobiDB-lite"/>
    </source>
</evidence>
<dbReference type="Gene3D" id="1.10.238.10">
    <property type="entry name" value="EF-hand"/>
    <property type="match status" value="2"/>
</dbReference>
<dbReference type="InterPro" id="IPR018247">
    <property type="entry name" value="EF_Hand_1_Ca_BS"/>
</dbReference>
<feature type="compositionally biased region" description="Polar residues" evidence="2">
    <location>
        <begin position="495"/>
        <end position="509"/>
    </location>
</feature>
<dbReference type="PANTHER" id="PTHR20875">
    <property type="entry name" value="EF-HAND CALCIUM-BINDING DOMAIN-CONTAINING PROTEIN 6-RELATED"/>
    <property type="match status" value="1"/>
</dbReference>
<dbReference type="SUPFAM" id="SSF47473">
    <property type="entry name" value="EF-hand"/>
    <property type="match status" value="2"/>
</dbReference>
<feature type="compositionally biased region" description="Basic and acidic residues" evidence="2">
    <location>
        <begin position="325"/>
        <end position="335"/>
    </location>
</feature>
<feature type="compositionally biased region" description="Polar residues" evidence="2">
    <location>
        <begin position="519"/>
        <end position="540"/>
    </location>
</feature>
<feature type="region of interest" description="Disordered" evidence="2">
    <location>
        <begin position="599"/>
        <end position="625"/>
    </location>
</feature>
<feature type="region of interest" description="Disordered" evidence="2">
    <location>
        <begin position="313"/>
        <end position="335"/>
    </location>
</feature>
<dbReference type="OrthoDB" id="26525at2759"/>
<keyword evidence="1" id="KW-0106">Calcium</keyword>
<dbReference type="AlphaFoldDB" id="A0A1Y1IG48"/>
<feature type="region of interest" description="Disordered" evidence="2">
    <location>
        <begin position="24"/>
        <end position="45"/>
    </location>
</feature>
<reference evidence="4 5" key="1">
    <citation type="journal article" date="2014" name="Nat. Commun.">
        <title>Klebsormidium flaccidum genome reveals primary factors for plant terrestrial adaptation.</title>
        <authorList>
            <person name="Hori K."/>
            <person name="Maruyama F."/>
            <person name="Fujisawa T."/>
            <person name="Togashi T."/>
            <person name="Yamamoto N."/>
            <person name="Seo M."/>
            <person name="Sato S."/>
            <person name="Yamada T."/>
            <person name="Mori H."/>
            <person name="Tajima N."/>
            <person name="Moriyama T."/>
            <person name="Ikeuchi M."/>
            <person name="Watanabe M."/>
            <person name="Wada H."/>
            <person name="Kobayashi K."/>
            <person name="Saito M."/>
            <person name="Masuda T."/>
            <person name="Sasaki-Sekimoto Y."/>
            <person name="Mashiguchi K."/>
            <person name="Awai K."/>
            <person name="Shimojima M."/>
            <person name="Masuda S."/>
            <person name="Iwai M."/>
            <person name="Nobusawa T."/>
            <person name="Narise T."/>
            <person name="Kondo S."/>
            <person name="Saito H."/>
            <person name="Sato R."/>
            <person name="Murakawa M."/>
            <person name="Ihara Y."/>
            <person name="Oshima-Yamada Y."/>
            <person name="Ohtaka K."/>
            <person name="Satoh M."/>
            <person name="Sonobe K."/>
            <person name="Ishii M."/>
            <person name="Ohtani R."/>
            <person name="Kanamori-Sato M."/>
            <person name="Honoki R."/>
            <person name="Miyazaki D."/>
            <person name="Mochizuki H."/>
            <person name="Umetsu J."/>
            <person name="Higashi K."/>
            <person name="Shibata D."/>
            <person name="Kamiya Y."/>
            <person name="Sato N."/>
            <person name="Nakamura Y."/>
            <person name="Tabata S."/>
            <person name="Ida S."/>
            <person name="Kurokawa K."/>
            <person name="Ohta H."/>
        </authorList>
    </citation>
    <scope>NUCLEOTIDE SEQUENCE [LARGE SCALE GENOMIC DNA]</scope>
    <source>
        <strain evidence="4 5">NIES-2285</strain>
    </source>
</reference>
<evidence type="ECO:0000259" key="3">
    <source>
        <dbReference type="PROSITE" id="PS50222"/>
    </source>
</evidence>
<dbReference type="InterPro" id="IPR052603">
    <property type="entry name" value="EFCB6"/>
</dbReference>
<sequence length="696" mass="75339">MTRAKDGPNQGTISWHSSRAVLGLNFDPASGGRPNGTAHKAPWSPPCTVREREKHGMHKNSMYNGGGSGVRDELGVRVGAGGAVTKEGKEGGKQEMRFTRLDHQIGRKIGGRLYLRASDSLVHLRNTFGSMDPAGEGRLDWQKIQEGLRQYRVELTAEEGRRVLDRLDADATGRVDYNRLLTIFAEGTPGSRPRTASNVMLTTAPWDPLPRNVKPATRSGYNLPLRDRQLYHATAAVIERRANRLRILLRRHDPGRTGRVSVNGLQQGLAALRYKLSEEQVRSFLTMAKQRDLERGIDYERLVSLFDNFEAGPSSSATGAAPTDRSPEENARAESSRARALAADLAQGKVGQILREKVAEGRKEKIMQIFRRHDMDDDGALSLRELRQSMGALLPEGQEQTARDLAGSEDDRVDYKALVAVVIREEDGGARTGRQTGMGQAMGLQARGTRIDFHTLNSALVDPIETSWTRAAMRARTTEPMQRPREGGGLFSGEAPSSPTASVPQTSRRSVGVRPATALSASSVRRTDSGASNANETENGAPSPGSLHRPSSVSAFAAPRSRFAWHPPPRDTSAVIRPTPGSPGYCSDLDRLQSVNTVRAQSATPGSHSTFSQALSGSGRSPSRKRAISAGVLQELATTNDTIAAAKQAARITRLTGQKQRYMEMSRATENERAAAATTGSQTLFGVDGGPSYVAA</sequence>
<feature type="region of interest" description="Disordered" evidence="2">
    <location>
        <begin position="476"/>
        <end position="585"/>
    </location>
</feature>
<keyword evidence="5" id="KW-1185">Reference proteome</keyword>
<feature type="compositionally biased region" description="Polar residues" evidence="2">
    <location>
        <begin position="599"/>
        <end position="621"/>
    </location>
</feature>
<dbReference type="EMBL" id="DF237515">
    <property type="protein sequence ID" value="GAQ89825.1"/>
    <property type="molecule type" value="Genomic_DNA"/>
</dbReference>
<dbReference type="PANTHER" id="PTHR20875:SF0">
    <property type="entry name" value="GH12158P"/>
    <property type="match status" value="1"/>
</dbReference>
<dbReference type="InterPro" id="IPR011992">
    <property type="entry name" value="EF-hand-dom_pair"/>
</dbReference>
<dbReference type="Proteomes" id="UP000054558">
    <property type="component" value="Unassembled WGS sequence"/>
</dbReference>
<feature type="domain" description="EF-hand" evidence="3">
    <location>
        <begin position="361"/>
        <end position="396"/>
    </location>
</feature>
<accession>A0A1Y1IG48</accession>
<dbReference type="PROSITE" id="PS50222">
    <property type="entry name" value="EF_HAND_2"/>
    <property type="match status" value="1"/>
</dbReference>
<feature type="compositionally biased region" description="Low complexity" evidence="2">
    <location>
        <begin position="313"/>
        <end position="323"/>
    </location>
</feature>
<dbReference type="PROSITE" id="PS00018">
    <property type="entry name" value="EF_HAND_1"/>
    <property type="match status" value="1"/>
</dbReference>
<evidence type="ECO:0000256" key="1">
    <source>
        <dbReference type="ARBA" id="ARBA00022837"/>
    </source>
</evidence>
<protein>
    <recommendedName>
        <fullName evidence="3">EF-hand domain-containing protein</fullName>
    </recommendedName>
</protein>